<organism evidence="3 4">
    <name type="scientific">Tanacetum coccineum</name>
    <dbReference type="NCBI Taxonomy" id="301880"/>
    <lineage>
        <taxon>Eukaryota</taxon>
        <taxon>Viridiplantae</taxon>
        <taxon>Streptophyta</taxon>
        <taxon>Embryophyta</taxon>
        <taxon>Tracheophyta</taxon>
        <taxon>Spermatophyta</taxon>
        <taxon>Magnoliopsida</taxon>
        <taxon>eudicotyledons</taxon>
        <taxon>Gunneridae</taxon>
        <taxon>Pentapetalae</taxon>
        <taxon>asterids</taxon>
        <taxon>campanulids</taxon>
        <taxon>Asterales</taxon>
        <taxon>Asteraceae</taxon>
        <taxon>Asteroideae</taxon>
        <taxon>Anthemideae</taxon>
        <taxon>Anthemidinae</taxon>
        <taxon>Tanacetum</taxon>
    </lineage>
</organism>
<reference evidence="3" key="2">
    <citation type="submission" date="2022-01" db="EMBL/GenBank/DDBJ databases">
        <authorList>
            <person name="Yamashiro T."/>
            <person name="Shiraishi A."/>
            <person name="Satake H."/>
            <person name="Nakayama K."/>
        </authorList>
    </citation>
    <scope>NUCLEOTIDE SEQUENCE</scope>
</reference>
<dbReference type="InterPro" id="IPR005162">
    <property type="entry name" value="Retrotrans_gag_dom"/>
</dbReference>
<dbReference type="Pfam" id="PF03732">
    <property type="entry name" value="Retrotrans_gag"/>
    <property type="match status" value="1"/>
</dbReference>
<evidence type="ECO:0000256" key="1">
    <source>
        <dbReference type="SAM" id="MobiDB-lite"/>
    </source>
</evidence>
<feature type="domain" description="Retrotransposon gag" evidence="2">
    <location>
        <begin position="204"/>
        <end position="274"/>
    </location>
</feature>
<keyword evidence="3" id="KW-0548">Nucleotidyltransferase</keyword>
<evidence type="ECO:0000313" key="4">
    <source>
        <dbReference type="Proteomes" id="UP001151760"/>
    </source>
</evidence>
<proteinExistence type="predicted"/>
<gene>
    <name evidence="3" type="ORF">Tco_0951917</name>
</gene>
<dbReference type="GO" id="GO:0003964">
    <property type="term" value="F:RNA-directed DNA polymerase activity"/>
    <property type="evidence" value="ECO:0007669"/>
    <property type="project" value="UniProtKB-KW"/>
</dbReference>
<reference evidence="3" key="1">
    <citation type="journal article" date="2022" name="Int. J. Mol. Sci.">
        <title>Draft Genome of Tanacetum Coccineum: Genomic Comparison of Closely Related Tanacetum-Family Plants.</title>
        <authorList>
            <person name="Yamashiro T."/>
            <person name="Shiraishi A."/>
            <person name="Nakayama K."/>
            <person name="Satake H."/>
        </authorList>
    </citation>
    <scope>NUCLEOTIDE SEQUENCE</scope>
</reference>
<accession>A0ABQ5DXW3</accession>
<evidence type="ECO:0000259" key="2">
    <source>
        <dbReference type="Pfam" id="PF03732"/>
    </source>
</evidence>
<evidence type="ECO:0000313" key="3">
    <source>
        <dbReference type="EMBL" id="GJT43202.1"/>
    </source>
</evidence>
<protein>
    <submittedName>
        <fullName evidence="3">Reverse transcriptase domain-containing protein</fullName>
    </submittedName>
</protein>
<keyword evidence="4" id="KW-1185">Reference proteome</keyword>
<sequence>MLMNYHPTVSTFTATTPENMPLTHRASTLANHDPMISLTFVEANYEIFESLLRERWKQIRNKDLCTELEYFSEMYDEEREMEPRPVRIKETTSVLCMGSFRTQRQRERVVEFEDAPNREGGRVERNSKGGRPSDLGVDGNRSQRTNLPSLLAAHLRRSKNGQPLQSSLTFVYGGHQPSTNIGGNLPPNGEPSSNTRRPFQKAGSILNYEDLKAKFRSHFSQQKKFTKTHLAVHNIKQREGESTRSFVTRYTDYTLQILDLHEDQCFSGFVHGLRIRRLVEFLSTNLTTTYKGLMEKTYT</sequence>
<keyword evidence="3" id="KW-0695">RNA-directed DNA polymerase</keyword>
<feature type="region of interest" description="Disordered" evidence="1">
    <location>
        <begin position="110"/>
        <end position="144"/>
    </location>
</feature>
<dbReference type="Proteomes" id="UP001151760">
    <property type="component" value="Unassembled WGS sequence"/>
</dbReference>
<keyword evidence="3" id="KW-0808">Transferase</keyword>
<feature type="compositionally biased region" description="Basic and acidic residues" evidence="1">
    <location>
        <begin position="110"/>
        <end position="127"/>
    </location>
</feature>
<dbReference type="EMBL" id="BQNB010015708">
    <property type="protein sequence ID" value="GJT43202.1"/>
    <property type="molecule type" value="Genomic_DNA"/>
</dbReference>
<name>A0ABQ5DXW3_9ASTR</name>
<comment type="caution">
    <text evidence="3">The sequence shown here is derived from an EMBL/GenBank/DDBJ whole genome shotgun (WGS) entry which is preliminary data.</text>
</comment>